<evidence type="ECO:0000313" key="2">
    <source>
        <dbReference type="EMBL" id="CAD8530275.1"/>
    </source>
</evidence>
<organism evidence="2">
    <name type="scientific">Calcidiscus leptoporus</name>
    <dbReference type="NCBI Taxonomy" id="127549"/>
    <lineage>
        <taxon>Eukaryota</taxon>
        <taxon>Haptista</taxon>
        <taxon>Haptophyta</taxon>
        <taxon>Prymnesiophyceae</taxon>
        <taxon>Coccolithales</taxon>
        <taxon>Calcidiscaceae</taxon>
        <taxon>Calcidiscus</taxon>
    </lineage>
</organism>
<feature type="region of interest" description="Disordered" evidence="1">
    <location>
        <begin position="1"/>
        <end position="32"/>
    </location>
</feature>
<accession>A0A7S0IS51</accession>
<name>A0A7S0IS51_9EUKA</name>
<evidence type="ECO:0000256" key="1">
    <source>
        <dbReference type="SAM" id="MobiDB-lite"/>
    </source>
</evidence>
<gene>
    <name evidence="2" type="ORF">CLEP1334_LOCUS5527</name>
</gene>
<protein>
    <submittedName>
        <fullName evidence="2">Uncharacterized protein</fullName>
    </submittedName>
</protein>
<reference evidence="2" key="1">
    <citation type="submission" date="2021-01" db="EMBL/GenBank/DDBJ databases">
        <authorList>
            <person name="Corre E."/>
            <person name="Pelletier E."/>
            <person name="Niang G."/>
            <person name="Scheremetjew M."/>
            <person name="Finn R."/>
            <person name="Kale V."/>
            <person name="Holt S."/>
            <person name="Cochrane G."/>
            <person name="Meng A."/>
            <person name="Brown T."/>
            <person name="Cohen L."/>
        </authorList>
    </citation>
    <scope>NUCLEOTIDE SEQUENCE</scope>
    <source>
        <strain evidence="2">RCC1130</strain>
    </source>
</reference>
<proteinExistence type="predicted"/>
<sequence>MPPTAQSSGNGDGARTPPSSPPRRCAQRLSRWIEGKRRSRVAPVSVGAEAVKNLVSTRDVKPQSRSEVETSGEKGTYSVIVMLFPRWNAMWRPFRRKRVALIRKRKFKLV</sequence>
<dbReference type="AlphaFoldDB" id="A0A7S0IS51"/>
<dbReference type="EMBL" id="HBER01011113">
    <property type="protein sequence ID" value="CAD8530275.1"/>
    <property type="molecule type" value="Transcribed_RNA"/>
</dbReference>